<dbReference type="GO" id="GO:0003677">
    <property type="term" value="F:DNA binding"/>
    <property type="evidence" value="ECO:0007669"/>
    <property type="project" value="UniProtKB-KW"/>
</dbReference>
<protein>
    <recommendedName>
        <fullName evidence="2">site-specific DNA-methyltransferase (cytosine-N(4)-specific)</fullName>
        <ecNumber evidence="2">2.1.1.113</ecNumber>
    </recommendedName>
</protein>
<dbReference type="InterPro" id="IPR017985">
    <property type="entry name" value="MeTrfase_CN4_CS"/>
</dbReference>
<evidence type="ECO:0000313" key="10">
    <source>
        <dbReference type="EMBL" id="KKL11642.1"/>
    </source>
</evidence>
<comment type="catalytic activity">
    <reaction evidence="8">
        <text>a 2'-deoxycytidine in DNA + S-adenosyl-L-methionine = an N(4)-methyl-2'-deoxycytidine in DNA + S-adenosyl-L-homocysteine + H(+)</text>
        <dbReference type="Rhea" id="RHEA:16857"/>
        <dbReference type="Rhea" id="RHEA-COMP:11369"/>
        <dbReference type="Rhea" id="RHEA-COMP:13674"/>
        <dbReference type="ChEBI" id="CHEBI:15378"/>
        <dbReference type="ChEBI" id="CHEBI:57856"/>
        <dbReference type="ChEBI" id="CHEBI:59789"/>
        <dbReference type="ChEBI" id="CHEBI:85452"/>
        <dbReference type="ChEBI" id="CHEBI:137933"/>
        <dbReference type="EC" id="2.1.1.113"/>
    </reaction>
</comment>
<feature type="non-terminal residue" evidence="10">
    <location>
        <position position="1"/>
    </location>
</feature>
<gene>
    <name evidence="10" type="ORF">LCGC14_2543730</name>
</gene>
<keyword evidence="4" id="KW-0808">Transferase</keyword>
<evidence type="ECO:0000259" key="9">
    <source>
        <dbReference type="Pfam" id="PF01555"/>
    </source>
</evidence>
<dbReference type="AlphaFoldDB" id="A0A0F9BCR1"/>
<dbReference type="SUPFAM" id="SSF53335">
    <property type="entry name" value="S-adenosyl-L-methionine-dependent methyltransferases"/>
    <property type="match status" value="1"/>
</dbReference>
<evidence type="ECO:0000256" key="2">
    <source>
        <dbReference type="ARBA" id="ARBA00012185"/>
    </source>
</evidence>
<dbReference type="InterPro" id="IPR029063">
    <property type="entry name" value="SAM-dependent_MTases_sf"/>
</dbReference>
<evidence type="ECO:0000256" key="6">
    <source>
        <dbReference type="ARBA" id="ARBA00022747"/>
    </source>
</evidence>
<evidence type="ECO:0000256" key="8">
    <source>
        <dbReference type="ARBA" id="ARBA00049120"/>
    </source>
</evidence>
<name>A0A0F9BCR1_9ZZZZ</name>
<evidence type="ECO:0000256" key="4">
    <source>
        <dbReference type="ARBA" id="ARBA00022679"/>
    </source>
</evidence>
<feature type="domain" description="DNA methylase N-4/N-6" evidence="9">
    <location>
        <begin position="216"/>
        <end position="438"/>
    </location>
</feature>
<dbReference type="Gene3D" id="3.40.50.150">
    <property type="entry name" value="Vaccinia Virus protein VP39"/>
    <property type="match status" value="1"/>
</dbReference>
<dbReference type="InterPro" id="IPR002941">
    <property type="entry name" value="DNA_methylase_N4/N6"/>
</dbReference>
<dbReference type="InterPro" id="IPR001091">
    <property type="entry name" value="RM_Methyltransferase"/>
</dbReference>
<sequence>IESGLVALSEVKGLPRNPKEHDTGAIHVSIEEFGFIDRIIINRRTGMLISGHGRMKELRMRKAKGLERPDGIETTGNGEWTVPCDYVDIPAEDEEAAAIALNKLVERGGWDKGRLVEILSDLSIRGEDKLLVTGFDADDLDQMLRDLGDFESDDTDDEEPDDDLMGLADQLLEKWGTRVGDVWIFGERGEGHCVFVGDCRTEGPWTYIQHFYGSPNVVFTSPPYANRRGDDYASPSEVDYVDWWEKIQKYVNQHLANDGSFFVNVKAGAEGGERMLYVMDLVLAMKREWGWHFVDEFCWERLSTPGYWPNRFKNGFEPVFHFSKQMQIKFRPKSVGGGAGSAVAGENASTGSYYNLAGKTVSWDTALPTNRIGVKQNATATGHVAAFPSQLPEFFIRAFSDPGDLIVDPFAGSGSTAVAAVRAKRRSVSIELLPKYAAVCLERISVALGEEPKRVGEVENKDLVEKMVEKVKLWQKEQIA</sequence>
<dbReference type="GO" id="GO:0032259">
    <property type="term" value="P:methylation"/>
    <property type="evidence" value="ECO:0007669"/>
    <property type="project" value="UniProtKB-KW"/>
</dbReference>
<dbReference type="EC" id="2.1.1.113" evidence="2"/>
<dbReference type="PROSITE" id="PS00093">
    <property type="entry name" value="N4_MTASE"/>
    <property type="match status" value="1"/>
</dbReference>
<keyword evidence="5" id="KW-0949">S-adenosyl-L-methionine</keyword>
<evidence type="ECO:0000256" key="5">
    <source>
        <dbReference type="ARBA" id="ARBA00022691"/>
    </source>
</evidence>
<keyword evidence="3" id="KW-0489">Methyltransferase</keyword>
<dbReference type="EMBL" id="LAZR01041567">
    <property type="protein sequence ID" value="KKL11642.1"/>
    <property type="molecule type" value="Genomic_DNA"/>
</dbReference>
<keyword evidence="7" id="KW-0238">DNA-binding</keyword>
<proteinExistence type="inferred from homology"/>
<organism evidence="10">
    <name type="scientific">marine sediment metagenome</name>
    <dbReference type="NCBI Taxonomy" id="412755"/>
    <lineage>
        <taxon>unclassified sequences</taxon>
        <taxon>metagenomes</taxon>
        <taxon>ecological metagenomes</taxon>
    </lineage>
</organism>
<reference evidence="10" key="1">
    <citation type="journal article" date="2015" name="Nature">
        <title>Complex archaea that bridge the gap between prokaryotes and eukaryotes.</title>
        <authorList>
            <person name="Spang A."/>
            <person name="Saw J.H."/>
            <person name="Jorgensen S.L."/>
            <person name="Zaremba-Niedzwiedzka K."/>
            <person name="Martijn J."/>
            <person name="Lind A.E."/>
            <person name="van Eijk R."/>
            <person name="Schleper C."/>
            <person name="Guy L."/>
            <person name="Ettema T.J."/>
        </authorList>
    </citation>
    <scope>NUCLEOTIDE SEQUENCE</scope>
</reference>
<keyword evidence="6" id="KW-0680">Restriction system</keyword>
<evidence type="ECO:0000256" key="1">
    <source>
        <dbReference type="ARBA" id="ARBA00010203"/>
    </source>
</evidence>
<accession>A0A0F9BCR1</accession>
<dbReference type="PRINTS" id="PR00508">
    <property type="entry name" value="S21N4MTFRASE"/>
</dbReference>
<evidence type="ECO:0000256" key="7">
    <source>
        <dbReference type="ARBA" id="ARBA00023125"/>
    </source>
</evidence>
<dbReference type="Pfam" id="PF01555">
    <property type="entry name" value="N6_N4_Mtase"/>
    <property type="match status" value="1"/>
</dbReference>
<dbReference type="GO" id="GO:0009307">
    <property type="term" value="P:DNA restriction-modification system"/>
    <property type="evidence" value="ECO:0007669"/>
    <property type="project" value="UniProtKB-KW"/>
</dbReference>
<comment type="caution">
    <text evidence="10">The sequence shown here is derived from an EMBL/GenBank/DDBJ whole genome shotgun (WGS) entry which is preliminary data.</text>
</comment>
<evidence type="ECO:0000256" key="3">
    <source>
        <dbReference type="ARBA" id="ARBA00022603"/>
    </source>
</evidence>
<dbReference type="GO" id="GO:0008170">
    <property type="term" value="F:N-methyltransferase activity"/>
    <property type="evidence" value="ECO:0007669"/>
    <property type="project" value="InterPro"/>
</dbReference>
<comment type="similarity">
    <text evidence="1">Belongs to the N(4)/N(6)-methyltransferase family. N(4) subfamily.</text>
</comment>
<dbReference type="GO" id="GO:0015667">
    <property type="term" value="F:site-specific DNA-methyltransferase (cytosine-N4-specific) activity"/>
    <property type="evidence" value="ECO:0007669"/>
    <property type="project" value="UniProtKB-EC"/>
</dbReference>